<protein>
    <submittedName>
        <fullName evidence="2">Uncharacterized protein</fullName>
    </submittedName>
</protein>
<evidence type="ECO:0000256" key="1">
    <source>
        <dbReference type="SAM" id="MobiDB-lite"/>
    </source>
</evidence>
<organism evidence="2 3">
    <name type="scientific">Roseateles subflavus</name>
    <dbReference type="NCBI Taxonomy" id="3053353"/>
    <lineage>
        <taxon>Bacteria</taxon>
        <taxon>Pseudomonadati</taxon>
        <taxon>Pseudomonadota</taxon>
        <taxon>Betaproteobacteria</taxon>
        <taxon>Burkholderiales</taxon>
        <taxon>Sphaerotilaceae</taxon>
        <taxon>Roseateles</taxon>
    </lineage>
</organism>
<dbReference type="RefSeq" id="WP_285980774.1">
    <property type="nucleotide sequence ID" value="NZ_JASVDS010000001.1"/>
</dbReference>
<reference evidence="2 3" key="1">
    <citation type="submission" date="2023-06" db="EMBL/GenBank/DDBJ databases">
        <title>Pelomonas sp. APW6 16S ribosomal RNA gene genome sequencing and assembly.</title>
        <authorList>
            <person name="Woo H."/>
        </authorList>
    </citation>
    <scope>NUCLEOTIDE SEQUENCE [LARGE SCALE GENOMIC DNA]</scope>
    <source>
        <strain evidence="2 3">APW6</strain>
    </source>
</reference>
<feature type="region of interest" description="Disordered" evidence="1">
    <location>
        <begin position="36"/>
        <end position="70"/>
    </location>
</feature>
<comment type="caution">
    <text evidence="2">The sequence shown here is derived from an EMBL/GenBank/DDBJ whole genome shotgun (WGS) entry which is preliminary data.</text>
</comment>
<feature type="compositionally biased region" description="Low complexity" evidence="1">
    <location>
        <begin position="36"/>
        <end position="57"/>
    </location>
</feature>
<dbReference type="Proteomes" id="UP001238603">
    <property type="component" value="Unassembled WGS sequence"/>
</dbReference>
<evidence type="ECO:0000313" key="3">
    <source>
        <dbReference type="Proteomes" id="UP001238603"/>
    </source>
</evidence>
<gene>
    <name evidence="2" type="ORF">QRD43_01880</name>
</gene>
<proteinExistence type="predicted"/>
<dbReference type="EMBL" id="JASVDS010000001">
    <property type="protein sequence ID" value="MDL5030641.1"/>
    <property type="molecule type" value="Genomic_DNA"/>
</dbReference>
<sequence>MRRARRLLEALAFTLAMVLGFMLVVGLSGCERRAAPWAGAPASAPSSPLSPSSSSAPSAPPRPAAAASRQ</sequence>
<name>A0ABT7LGF4_9BURK</name>
<keyword evidence="3" id="KW-1185">Reference proteome</keyword>
<evidence type="ECO:0000313" key="2">
    <source>
        <dbReference type="EMBL" id="MDL5030641.1"/>
    </source>
</evidence>
<dbReference type="PROSITE" id="PS51257">
    <property type="entry name" value="PROKAR_LIPOPROTEIN"/>
    <property type="match status" value="1"/>
</dbReference>
<accession>A0ABT7LGF4</accession>